<feature type="compositionally biased region" description="Polar residues" evidence="1">
    <location>
        <begin position="76"/>
        <end position="88"/>
    </location>
</feature>
<keyword evidence="3" id="KW-1185">Reference proteome</keyword>
<name>A0AAV5W2X2_9BILA</name>
<sequence length="134" mass="15195">EEEEEEEDEVPQKATPRRSPRTLPMVDYMMRGGRKMMKNGEGKKKEIKVEEEEETLNEVVVPVNADCPVTPANAKQKGSSLSPQSGSPNRRKRRAESIVSSANKRRSPRIMQMEEQNTNAAKRRKLETGVICIE</sequence>
<gene>
    <name evidence="2" type="ORF">PFISCL1PPCAC_16619</name>
</gene>
<evidence type="ECO:0000313" key="3">
    <source>
        <dbReference type="Proteomes" id="UP001432322"/>
    </source>
</evidence>
<accession>A0AAV5W2X2</accession>
<feature type="region of interest" description="Disordered" evidence="1">
    <location>
        <begin position="1"/>
        <end position="26"/>
    </location>
</feature>
<evidence type="ECO:0000256" key="1">
    <source>
        <dbReference type="SAM" id="MobiDB-lite"/>
    </source>
</evidence>
<dbReference type="Proteomes" id="UP001432322">
    <property type="component" value="Unassembled WGS sequence"/>
</dbReference>
<dbReference type="EMBL" id="BTSY01000004">
    <property type="protein sequence ID" value="GMT25322.1"/>
    <property type="molecule type" value="Genomic_DNA"/>
</dbReference>
<dbReference type="AlphaFoldDB" id="A0AAV5W2X2"/>
<feature type="non-terminal residue" evidence="2">
    <location>
        <position position="1"/>
    </location>
</feature>
<reference evidence="2" key="1">
    <citation type="submission" date="2023-10" db="EMBL/GenBank/DDBJ databases">
        <title>Genome assembly of Pristionchus species.</title>
        <authorList>
            <person name="Yoshida K."/>
            <person name="Sommer R.J."/>
        </authorList>
    </citation>
    <scope>NUCLEOTIDE SEQUENCE</scope>
    <source>
        <strain evidence="2">RS5133</strain>
    </source>
</reference>
<comment type="caution">
    <text evidence="2">The sequence shown here is derived from an EMBL/GenBank/DDBJ whole genome shotgun (WGS) entry which is preliminary data.</text>
</comment>
<organism evidence="2 3">
    <name type="scientific">Pristionchus fissidentatus</name>
    <dbReference type="NCBI Taxonomy" id="1538716"/>
    <lineage>
        <taxon>Eukaryota</taxon>
        <taxon>Metazoa</taxon>
        <taxon>Ecdysozoa</taxon>
        <taxon>Nematoda</taxon>
        <taxon>Chromadorea</taxon>
        <taxon>Rhabditida</taxon>
        <taxon>Rhabditina</taxon>
        <taxon>Diplogasteromorpha</taxon>
        <taxon>Diplogasteroidea</taxon>
        <taxon>Neodiplogasteridae</taxon>
        <taxon>Pristionchus</taxon>
    </lineage>
</organism>
<protein>
    <submittedName>
        <fullName evidence="2">Uncharacterized protein</fullName>
    </submittedName>
</protein>
<proteinExistence type="predicted"/>
<feature type="region of interest" description="Disordered" evidence="1">
    <location>
        <begin position="67"/>
        <end position="122"/>
    </location>
</feature>
<evidence type="ECO:0000313" key="2">
    <source>
        <dbReference type="EMBL" id="GMT25322.1"/>
    </source>
</evidence>